<dbReference type="HOGENOM" id="CLU_253875_0_0_1"/>
<feature type="compositionally biased region" description="Basic and acidic residues" evidence="1">
    <location>
        <begin position="355"/>
        <end position="366"/>
    </location>
</feature>
<dbReference type="Gene3D" id="3.40.50.11350">
    <property type="match status" value="1"/>
</dbReference>
<keyword evidence="6" id="KW-1185">Reference proteome</keyword>
<feature type="compositionally biased region" description="Acidic residues" evidence="1">
    <location>
        <begin position="895"/>
        <end position="910"/>
    </location>
</feature>
<dbReference type="InterPro" id="IPR011990">
    <property type="entry name" value="TPR-like_helical_dom_sf"/>
</dbReference>
<dbReference type="Gene3D" id="1.25.40.10">
    <property type="entry name" value="Tetratricopeptide repeat domain"/>
    <property type="match status" value="1"/>
</dbReference>
<feature type="compositionally biased region" description="Basic residues" evidence="1">
    <location>
        <begin position="344"/>
        <end position="354"/>
    </location>
</feature>
<accession>L1J7H0</accession>
<dbReference type="PANTHER" id="PTHR13132">
    <property type="entry name" value="ALPHA- 1,6 -FUCOSYLTRANSFERASE"/>
    <property type="match status" value="1"/>
</dbReference>
<dbReference type="SMART" id="SM00429">
    <property type="entry name" value="IPT"/>
    <property type="match status" value="2"/>
</dbReference>
<evidence type="ECO:0000313" key="5">
    <source>
        <dbReference type="EnsemblProtists" id="EKX44471"/>
    </source>
</evidence>
<sequence>MKYFVGIFLLLSLLEGARAKDWAEHWCEINDCSGVKASTKEAEAAEAFAVEVRIATRRYHATGEIRAIKSDAMRTAYWQYDGPVLDHPAFPGVANEHAERAERRNEAAAIAMRRMVKEREALGADFRPEKGFLPMESPEAKALHAVEEEHAAVAVAKARFKHLEEEMRVPCQYDIGREKGTLSRLTTFPSNMQGCAAGSVWKVTDDGEKFNDAENPFHRTVFWSASVWKKTNGTHREWFEDIYQLPEGHFGPHSWRQIEAKRILPYKVAAPPPCAPGYGGAECKREPGAGADYVDEEETLPPWVNKKSVKALTRYWKRHIRRNAAISGSSTEPEKIAGGANTFNKRKNKSKKTSRIGEKGDKDGGKRGIGAEQAPDLEEEKGKKTNSGGDKKEESQIPLLSGVEKIDWDLSSDGDESMEVVGNEEDRWVPNPHASASGPWYGGWWVGIYGKNLGKGHGDLEKVLIGDVRCRREVWLSQSSVACMIPKGMGLEQTVTVMMKNNQQADLPAKFSYEPPEILSYHPRNGAVRGGQMVTINGKNFGHVDTSPVIYLAGRICIESFWVKDSQVLCRAPPGAGGHAYLHTVDVQLHDAVHVQDMPRKLKHAARAVKDKIAESVSQKPDLVVELINSGSSTQTSATSTDVSVVVGDSAIAEVLGPRRKVSSLTREERLQAEELAKRKREWNNKATDLMQKRAQDASKEESSATADLIGYIETSVEKDVQEWEKQKKVKEEKIRKKLEKQEALEKQRQEEEKILQEKLLVARREQEKAQTKVQKSLNKFQEAQRRAKMKKFETSAKSALDSNEQGRAEDVLKIAADLDLPSSHDLVKPLLEKAGKREEEWESERTREGTGAAPSSAAAEAKEEERKEKTRTPLEDKGLKQESGGAQECAAKTEDEDALPDLDLYAEDEEARKKKVSKRKKRKTKSRRPRLWSAGIAVNLSSSAMARRESDLQVAERFYQREVSLNPQSADAWHGLSVVLRRMEDIDGAVLAMHGAVLIDPSATLVRELGLLLRLQSREQEGITALERSITLGAISSTTLLLIGRFRHASGDLESAIRTIRLSMRTMDVALRGGHAAALAMVLLDAGDLVGARDAFHAASSERLLVRVGERTWTNPFMGNQSEREEAANLLHQELSLLQYPDRHRCSSLPQLVYVLSGAKDGVGLGCEFHGMVLALAEAYRKNRTLVLSPSPWWLAGTREQTDSWPCEDSARLDTSDYEEFTPGRQEYSPASKFWIPSKFQSHGLLWWRSMLSRFLFRPQESLQHPPLPNNLGHIGIHIRKGDKVSEVPVQPIGSYVQATLQVLQTLEFSQHMREVADVEILADDLPQAPNLPTGRSGKLAIDFPETRVADMTRKAVRDVWLLSHSKALVLTMTSNFGRLAYELAFALRGGCPPLTVTLDVLWHDPH</sequence>
<evidence type="ECO:0000313" key="6">
    <source>
        <dbReference type="Proteomes" id="UP000011087"/>
    </source>
</evidence>
<dbReference type="GeneID" id="17301149"/>
<reference evidence="4 6" key="1">
    <citation type="journal article" date="2012" name="Nature">
        <title>Algal genomes reveal evolutionary mosaicism and the fate of nucleomorphs.</title>
        <authorList>
            <consortium name="DOE Joint Genome Institute"/>
            <person name="Curtis B.A."/>
            <person name="Tanifuji G."/>
            <person name="Burki F."/>
            <person name="Gruber A."/>
            <person name="Irimia M."/>
            <person name="Maruyama S."/>
            <person name="Arias M.C."/>
            <person name="Ball S.G."/>
            <person name="Gile G.H."/>
            <person name="Hirakawa Y."/>
            <person name="Hopkins J.F."/>
            <person name="Kuo A."/>
            <person name="Rensing S.A."/>
            <person name="Schmutz J."/>
            <person name="Symeonidi A."/>
            <person name="Elias M."/>
            <person name="Eveleigh R.J."/>
            <person name="Herman E.K."/>
            <person name="Klute M.J."/>
            <person name="Nakayama T."/>
            <person name="Obornik M."/>
            <person name="Reyes-Prieto A."/>
            <person name="Armbrust E.V."/>
            <person name="Aves S.J."/>
            <person name="Beiko R.G."/>
            <person name="Coutinho P."/>
            <person name="Dacks J.B."/>
            <person name="Durnford D.G."/>
            <person name="Fast N.M."/>
            <person name="Green B.R."/>
            <person name="Grisdale C.J."/>
            <person name="Hempel F."/>
            <person name="Henrissat B."/>
            <person name="Hoppner M.P."/>
            <person name="Ishida K."/>
            <person name="Kim E."/>
            <person name="Koreny L."/>
            <person name="Kroth P.G."/>
            <person name="Liu Y."/>
            <person name="Malik S.B."/>
            <person name="Maier U.G."/>
            <person name="McRose D."/>
            <person name="Mock T."/>
            <person name="Neilson J.A."/>
            <person name="Onodera N.T."/>
            <person name="Poole A.M."/>
            <person name="Pritham E.J."/>
            <person name="Richards T.A."/>
            <person name="Rocap G."/>
            <person name="Roy S.W."/>
            <person name="Sarai C."/>
            <person name="Schaack S."/>
            <person name="Shirato S."/>
            <person name="Slamovits C.H."/>
            <person name="Spencer D.F."/>
            <person name="Suzuki S."/>
            <person name="Worden A.Z."/>
            <person name="Zauner S."/>
            <person name="Barry K."/>
            <person name="Bell C."/>
            <person name="Bharti A.K."/>
            <person name="Crow J.A."/>
            <person name="Grimwood J."/>
            <person name="Kramer R."/>
            <person name="Lindquist E."/>
            <person name="Lucas S."/>
            <person name="Salamov A."/>
            <person name="McFadden G.I."/>
            <person name="Lane C.E."/>
            <person name="Keeling P.J."/>
            <person name="Gray M.W."/>
            <person name="Grigoriev I.V."/>
            <person name="Archibald J.M."/>
        </authorList>
    </citation>
    <scope>NUCLEOTIDE SEQUENCE</scope>
    <source>
        <strain evidence="4 6">CCMP2712</strain>
    </source>
</reference>
<dbReference type="Proteomes" id="UP000011087">
    <property type="component" value="Unassembled WGS sequence"/>
</dbReference>
<dbReference type="PaxDb" id="55529-EKX44471"/>
<feature type="compositionally biased region" description="Polar residues" evidence="1">
    <location>
        <begin position="772"/>
        <end position="782"/>
    </location>
</feature>
<dbReference type="EMBL" id="JH993004">
    <property type="protein sequence ID" value="EKX44471.1"/>
    <property type="molecule type" value="Genomic_DNA"/>
</dbReference>
<evidence type="ECO:0000313" key="4">
    <source>
        <dbReference type="EMBL" id="EKX44471.1"/>
    </source>
</evidence>
<dbReference type="SUPFAM" id="SSF48452">
    <property type="entry name" value="TPR-like"/>
    <property type="match status" value="1"/>
</dbReference>
<dbReference type="InterPro" id="IPR013783">
    <property type="entry name" value="Ig-like_fold"/>
</dbReference>
<feature type="region of interest" description="Disordered" evidence="1">
    <location>
        <begin position="768"/>
        <end position="808"/>
    </location>
</feature>
<dbReference type="Gene3D" id="2.60.40.10">
    <property type="entry name" value="Immunoglobulins"/>
    <property type="match status" value="2"/>
</dbReference>
<dbReference type="InterPro" id="IPR014756">
    <property type="entry name" value="Ig_E-set"/>
</dbReference>
<evidence type="ECO:0000256" key="1">
    <source>
        <dbReference type="SAM" id="MobiDB-lite"/>
    </source>
</evidence>
<dbReference type="KEGG" id="gtt:GUITHDRAFT_109592"/>
<proteinExistence type="predicted"/>
<feature type="compositionally biased region" description="Low complexity" evidence="1">
    <location>
        <begin position="850"/>
        <end position="860"/>
    </location>
</feature>
<dbReference type="SUPFAM" id="SSF81296">
    <property type="entry name" value="E set domains"/>
    <property type="match status" value="2"/>
</dbReference>
<dbReference type="PANTHER" id="PTHR13132:SF29">
    <property type="entry name" value="ALPHA-(1,6)-FUCOSYLTRANSFERASE"/>
    <property type="match status" value="1"/>
</dbReference>
<feature type="domain" description="IPT/TIG" evidence="3">
    <location>
        <begin position="431"/>
        <end position="514"/>
    </location>
</feature>
<dbReference type="GO" id="GO:0046921">
    <property type="term" value="F:alpha-(1-&gt;6)-fucosyltransferase activity"/>
    <property type="evidence" value="ECO:0007669"/>
    <property type="project" value="TreeGrafter"/>
</dbReference>
<reference evidence="6" key="2">
    <citation type="submission" date="2012-11" db="EMBL/GenBank/DDBJ databases">
        <authorList>
            <person name="Kuo A."/>
            <person name="Curtis B.A."/>
            <person name="Tanifuji G."/>
            <person name="Burki F."/>
            <person name="Gruber A."/>
            <person name="Irimia M."/>
            <person name="Maruyama S."/>
            <person name="Arias M.C."/>
            <person name="Ball S.G."/>
            <person name="Gile G.H."/>
            <person name="Hirakawa Y."/>
            <person name="Hopkins J.F."/>
            <person name="Rensing S.A."/>
            <person name="Schmutz J."/>
            <person name="Symeonidi A."/>
            <person name="Elias M."/>
            <person name="Eveleigh R.J."/>
            <person name="Herman E.K."/>
            <person name="Klute M.J."/>
            <person name="Nakayama T."/>
            <person name="Obornik M."/>
            <person name="Reyes-Prieto A."/>
            <person name="Armbrust E.V."/>
            <person name="Aves S.J."/>
            <person name="Beiko R.G."/>
            <person name="Coutinho P."/>
            <person name="Dacks J.B."/>
            <person name="Durnford D.G."/>
            <person name="Fast N.M."/>
            <person name="Green B.R."/>
            <person name="Grisdale C."/>
            <person name="Hempe F."/>
            <person name="Henrissat B."/>
            <person name="Hoppner M.P."/>
            <person name="Ishida K.-I."/>
            <person name="Kim E."/>
            <person name="Koreny L."/>
            <person name="Kroth P.G."/>
            <person name="Liu Y."/>
            <person name="Malik S.-B."/>
            <person name="Maier U.G."/>
            <person name="McRose D."/>
            <person name="Mock T."/>
            <person name="Neilson J.A."/>
            <person name="Onodera N.T."/>
            <person name="Poole A.M."/>
            <person name="Pritham E.J."/>
            <person name="Richards T.A."/>
            <person name="Rocap G."/>
            <person name="Roy S.W."/>
            <person name="Sarai C."/>
            <person name="Schaack S."/>
            <person name="Shirato S."/>
            <person name="Slamovits C.H."/>
            <person name="Spencer D.F."/>
            <person name="Suzuki S."/>
            <person name="Worden A.Z."/>
            <person name="Zauner S."/>
            <person name="Barry K."/>
            <person name="Bell C."/>
            <person name="Bharti A.K."/>
            <person name="Crow J.A."/>
            <person name="Grimwood J."/>
            <person name="Kramer R."/>
            <person name="Lindquist E."/>
            <person name="Lucas S."/>
            <person name="Salamov A."/>
            <person name="McFadden G.I."/>
            <person name="Lane C.E."/>
            <person name="Keeling P.J."/>
            <person name="Gray M.W."/>
            <person name="Grigoriev I.V."/>
            <person name="Archibald J.M."/>
        </authorList>
    </citation>
    <scope>NUCLEOTIDE SEQUENCE</scope>
    <source>
        <strain evidence="6">CCMP2712</strain>
    </source>
</reference>
<evidence type="ECO:0000256" key="2">
    <source>
        <dbReference type="SAM" id="SignalP"/>
    </source>
</evidence>
<dbReference type="RefSeq" id="XP_005831451.1">
    <property type="nucleotide sequence ID" value="XM_005831394.1"/>
</dbReference>
<evidence type="ECO:0000259" key="3">
    <source>
        <dbReference type="SMART" id="SM00429"/>
    </source>
</evidence>
<reference evidence="5" key="3">
    <citation type="submission" date="2016-03" db="UniProtKB">
        <authorList>
            <consortium name="EnsemblProtists"/>
        </authorList>
    </citation>
    <scope>IDENTIFICATION</scope>
</reference>
<dbReference type="GO" id="GO:0006487">
    <property type="term" value="P:protein N-linked glycosylation"/>
    <property type="evidence" value="ECO:0007669"/>
    <property type="project" value="TreeGrafter"/>
</dbReference>
<organism evidence="4">
    <name type="scientific">Guillardia theta (strain CCMP2712)</name>
    <name type="common">Cryptophyte</name>
    <dbReference type="NCBI Taxonomy" id="905079"/>
    <lineage>
        <taxon>Eukaryota</taxon>
        <taxon>Cryptophyceae</taxon>
        <taxon>Pyrenomonadales</taxon>
        <taxon>Geminigeraceae</taxon>
        <taxon>Guillardia</taxon>
    </lineage>
</organism>
<feature type="compositionally biased region" description="Basic and acidic residues" evidence="1">
    <location>
        <begin position="861"/>
        <end position="881"/>
    </location>
</feature>
<keyword evidence="2" id="KW-0732">Signal</keyword>
<feature type="chain" id="PRO_5008770992" description="IPT/TIG domain-containing protein" evidence="2">
    <location>
        <begin position="20"/>
        <end position="1408"/>
    </location>
</feature>
<gene>
    <name evidence="4" type="ORF">GUITHDRAFT_109592</name>
</gene>
<protein>
    <recommendedName>
        <fullName evidence="3">IPT/TIG domain-containing protein</fullName>
    </recommendedName>
</protein>
<feature type="compositionally biased region" description="Basic residues" evidence="1">
    <location>
        <begin position="914"/>
        <end position="929"/>
    </location>
</feature>
<feature type="domain" description="IPT/TIG" evidence="3">
    <location>
        <begin position="515"/>
        <end position="598"/>
    </location>
</feature>
<dbReference type="CDD" id="cd00603">
    <property type="entry name" value="IPT_PCSR"/>
    <property type="match status" value="2"/>
</dbReference>
<feature type="compositionally biased region" description="Basic and acidic residues" evidence="1">
    <location>
        <begin position="830"/>
        <end position="849"/>
    </location>
</feature>
<dbReference type="EnsemblProtists" id="EKX44471">
    <property type="protein sequence ID" value="EKX44471"/>
    <property type="gene ID" value="GUITHDRAFT_109592"/>
</dbReference>
<feature type="region of interest" description="Disordered" evidence="1">
    <location>
        <begin position="830"/>
        <end position="929"/>
    </location>
</feature>
<dbReference type="InterPro" id="IPR002909">
    <property type="entry name" value="IPT_dom"/>
</dbReference>
<feature type="signal peptide" evidence="2">
    <location>
        <begin position="1"/>
        <end position="19"/>
    </location>
</feature>
<feature type="compositionally biased region" description="Basic and acidic residues" evidence="1">
    <location>
        <begin position="783"/>
        <end position="795"/>
    </location>
</feature>
<feature type="region of interest" description="Disordered" evidence="1">
    <location>
        <begin position="327"/>
        <end position="398"/>
    </location>
</feature>
<dbReference type="Pfam" id="PF01833">
    <property type="entry name" value="TIG"/>
    <property type="match status" value="2"/>
</dbReference>
<dbReference type="OrthoDB" id="2014825at2759"/>
<name>L1J7H0_GUITC</name>
<dbReference type="eggNOG" id="KOG3705">
    <property type="taxonomic scope" value="Eukaryota"/>
</dbReference>